<dbReference type="Proteomes" id="UP000250642">
    <property type="component" value="Unassembled WGS sequence"/>
</dbReference>
<evidence type="ECO:0000313" key="1">
    <source>
        <dbReference type="EMBL" id="RAW09344.1"/>
    </source>
</evidence>
<evidence type="ECO:0000313" key="2">
    <source>
        <dbReference type="Proteomes" id="UP000250642"/>
    </source>
</evidence>
<dbReference type="AlphaFoldDB" id="A0A329QAJ9"/>
<feature type="non-terminal residue" evidence="1">
    <location>
        <position position="1"/>
    </location>
</feature>
<dbReference type="Gene3D" id="2.10.10.90">
    <property type="match status" value="1"/>
</dbReference>
<feature type="non-terminal residue" evidence="1">
    <location>
        <position position="205"/>
    </location>
</feature>
<evidence type="ECO:0008006" key="3">
    <source>
        <dbReference type="Google" id="ProtNLM"/>
    </source>
</evidence>
<sequence>TYPAGQVVTFDGSTYITNVASPTGTPGTSPDYTLLAGAGATGATGATGIGVTGATGDPGATGATGAGLTGVVPFDPAVAPTYPAGQVVTFDGSTYIANVASPTGTPGTSPDYTLLAGAGATGVTGATGIGVTGATGDPGATGATGAGLTGVVPFDPAVAPTYPAGQVVTFDGSTYITNVASPTGTPGTSPDYTLLAGAGATGATG</sequence>
<name>A0A329QAJ9_9BACL</name>
<accession>A0A329QAJ9</accession>
<proteinExistence type="predicted"/>
<comment type="caution">
    <text evidence="1">The sequence shown here is derived from an EMBL/GenBank/DDBJ whole genome shotgun (WGS) entry which is preliminary data.</text>
</comment>
<organism evidence="1 2">
    <name type="scientific">Paenibacillus taichungensis</name>
    <dbReference type="NCBI Taxonomy" id="484184"/>
    <lineage>
        <taxon>Bacteria</taxon>
        <taxon>Bacillati</taxon>
        <taxon>Bacillota</taxon>
        <taxon>Bacilli</taxon>
        <taxon>Bacillales</taxon>
        <taxon>Paenibacillaceae</taxon>
        <taxon>Paenibacillus</taxon>
    </lineage>
</organism>
<reference evidence="1 2" key="1">
    <citation type="submission" date="2018-04" db="EMBL/GenBank/DDBJ databases">
        <title>Paenibacillus taichungensis Genome sequencing and assembly.</title>
        <authorList>
            <person name="Xu J."/>
            <person name="Rensing C."/>
            <person name="Mazhar H.S."/>
        </authorList>
    </citation>
    <scope>NUCLEOTIDE SEQUENCE [LARGE SCALE GENOMIC DNA]</scope>
    <source>
        <strain evidence="1 2">NC1</strain>
    </source>
</reference>
<dbReference type="EMBL" id="QEVW01000052">
    <property type="protein sequence ID" value="RAW09344.1"/>
    <property type="molecule type" value="Genomic_DNA"/>
</dbReference>
<protein>
    <recommendedName>
        <fullName evidence="3">Collagen-like protein</fullName>
    </recommendedName>
</protein>
<gene>
    <name evidence="1" type="ORF">DC345_31390</name>
</gene>